<evidence type="ECO:0000256" key="3">
    <source>
        <dbReference type="ARBA" id="ARBA00022723"/>
    </source>
</evidence>
<sequence>MQKVVFASSNPGKIRELNDLLSPVGMEIIAQDSLGIKAAEETAHTFVENALLKARHASAASGLPAIADDSGLEVDALNGAPGLYSARHAERHDAGTGDVANYELLLAQLSDLPDDAQRSARFRTVVVYLKHEFDPSPLIAEGSWEGHILHAPQGDSGFGYDPVFCNHDTHTAAALLDKASKNRLSHRGKAVALLVDRLKAIHEQGAAPL</sequence>
<evidence type="ECO:0000256" key="1">
    <source>
        <dbReference type="ARBA" id="ARBA00008023"/>
    </source>
</evidence>
<keyword evidence="3 10" id="KW-0479">Metal-binding</keyword>
<dbReference type="SUPFAM" id="SSF52972">
    <property type="entry name" value="ITPase-like"/>
    <property type="match status" value="1"/>
</dbReference>
<dbReference type="KEGG" id="gai:IMCC3135_01735"/>
<dbReference type="GO" id="GO:0046872">
    <property type="term" value="F:metal ion binding"/>
    <property type="evidence" value="ECO:0007669"/>
    <property type="project" value="UniProtKB-KW"/>
</dbReference>
<comment type="function">
    <text evidence="10">Pyrophosphatase that catalyzes the hydrolysis of nucleoside triphosphates to their monophosphate derivatives, with a high preference for the non-canonical purine nucleotides XTP (xanthosine triphosphate), dITP (deoxyinosine triphosphate) and ITP. Seems to function as a house-cleaning enzyme that removes non-canonical purine nucleotides from the nucleotide pool, thus preventing their incorporation into DNA/RNA and avoiding chromosomal lesions.</text>
</comment>
<protein>
    <recommendedName>
        <fullName evidence="10">dITP/XTP pyrophosphatase</fullName>
        <ecNumber evidence="10">3.6.1.66</ecNumber>
    </recommendedName>
    <alternativeName>
        <fullName evidence="10">Non-canonical purine NTP pyrophosphatase</fullName>
    </alternativeName>
    <alternativeName>
        <fullName evidence="10">Non-standard purine NTP pyrophosphatase</fullName>
    </alternativeName>
    <alternativeName>
        <fullName evidence="10">Nucleoside-triphosphate diphosphatase</fullName>
    </alternativeName>
    <alternativeName>
        <fullName evidence="10">Nucleoside-triphosphate pyrophosphatase</fullName>
        <shortName evidence="10">NTPase</shortName>
    </alternativeName>
</protein>
<comment type="cofactor">
    <cofactor evidence="10">
        <name>Mg(2+)</name>
        <dbReference type="ChEBI" id="CHEBI:18420"/>
    </cofactor>
    <text evidence="10">Binds 1 Mg(2+) ion per subunit.</text>
</comment>
<dbReference type="Proteomes" id="UP000250079">
    <property type="component" value="Chromosome"/>
</dbReference>
<accession>A0A2Z2NGQ4</accession>
<evidence type="ECO:0000256" key="11">
    <source>
        <dbReference type="RuleBase" id="RU003781"/>
    </source>
</evidence>
<organism evidence="12 13">
    <name type="scientific">Granulosicoccus antarcticus IMCC3135</name>
    <dbReference type="NCBI Taxonomy" id="1192854"/>
    <lineage>
        <taxon>Bacteria</taxon>
        <taxon>Pseudomonadati</taxon>
        <taxon>Pseudomonadota</taxon>
        <taxon>Gammaproteobacteria</taxon>
        <taxon>Chromatiales</taxon>
        <taxon>Granulosicoccaceae</taxon>
        <taxon>Granulosicoccus</taxon>
    </lineage>
</organism>
<comment type="subunit">
    <text evidence="2 10">Homodimer.</text>
</comment>
<keyword evidence="4 10" id="KW-0547">Nucleotide-binding</keyword>
<gene>
    <name evidence="12" type="primary">rdgB</name>
    <name evidence="12" type="ORF">IMCC3135_01735</name>
</gene>
<feature type="binding site" evidence="10">
    <location>
        <begin position="158"/>
        <end position="161"/>
    </location>
    <ligand>
        <name>substrate</name>
    </ligand>
</feature>
<dbReference type="Pfam" id="PF01725">
    <property type="entry name" value="Ham1p_like"/>
    <property type="match status" value="1"/>
</dbReference>
<keyword evidence="13" id="KW-1185">Reference proteome</keyword>
<comment type="catalytic activity">
    <reaction evidence="10">
        <text>ITP + H2O = IMP + diphosphate + H(+)</text>
        <dbReference type="Rhea" id="RHEA:29399"/>
        <dbReference type="ChEBI" id="CHEBI:15377"/>
        <dbReference type="ChEBI" id="CHEBI:15378"/>
        <dbReference type="ChEBI" id="CHEBI:33019"/>
        <dbReference type="ChEBI" id="CHEBI:58053"/>
        <dbReference type="ChEBI" id="CHEBI:61402"/>
        <dbReference type="EC" id="3.6.1.66"/>
    </reaction>
</comment>
<dbReference type="PANTHER" id="PTHR11067:SF9">
    <property type="entry name" value="INOSINE TRIPHOSPHATE PYROPHOSPHATASE"/>
    <property type="match status" value="1"/>
</dbReference>
<comment type="catalytic activity">
    <reaction evidence="8 10">
        <text>dITP + H2O = dIMP + diphosphate + H(+)</text>
        <dbReference type="Rhea" id="RHEA:28342"/>
        <dbReference type="ChEBI" id="CHEBI:15377"/>
        <dbReference type="ChEBI" id="CHEBI:15378"/>
        <dbReference type="ChEBI" id="CHEBI:33019"/>
        <dbReference type="ChEBI" id="CHEBI:61194"/>
        <dbReference type="ChEBI" id="CHEBI:61382"/>
        <dbReference type="EC" id="3.6.1.66"/>
    </reaction>
</comment>
<dbReference type="GO" id="GO:0035870">
    <property type="term" value="F:dITP diphosphatase activity"/>
    <property type="evidence" value="ECO:0007669"/>
    <property type="project" value="UniProtKB-UniRule"/>
</dbReference>
<dbReference type="NCBIfam" id="TIGR00042">
    <property type="entry name" value="RdgB/HAM1 family non-canonical purine NTP pyrophosphatase"/>
    <property type="match status" value="1"/>
</dbReference>
<dbReference type="GO" id="GO:0000166">
    <property type="term" value="F:nucleotide binding"/>
    <property type="evidence" value="ECO:0007669"/>
    <property type="project" value="UniProtKB-KW"/>
</dbReference>
<dbReference type="EMBL" id="CP018632">
    <property type="protein sequence ID" value="ASJ70466.1"/>
    <property type="molecule type" value="Genomic_DNA"/>
</dbReference>
<evidence type="ECO:0000256" key="8">
    <source>
        <dbReference type="ARBA" id="ARBA00051875"/>
    </source>
</evidence>
<feature type="active site" description="Proton acceptor" evidence="10">
    <location>
        <position position="69"/>
    </location>
</feature>
<keyword evidence="7 10" id="KW-0546">Nucleotide metabolism</keyword>
<dbReference type="GO" id="GO:0017111">
    <property type="term" value="F:ribonucleoside triphosphate phosphatase activity"/>
    <property type="evidence" value="ECO:0007669"/>
    <property type="project" value="InterPro"/>
</dbReference>
<dbReference type="InterPro" id="IPR002637">
    <property type="entry name" value="RdgB/HAM1"/>
</dbReference>
<evidence type="ECO:0000256" key="9">
    <source>
        <dbReference type="ARBA" id="ARBA00052017"/>
    </source>
</evidence>
<evidence type="ECO:0000256" key="4">
    <source>
        <dbReference type="ARBA" id="ARBA00022741"/>
    </source>
</evidence>
<feature type="binding site" evidence="10">
    <location>
        <position position="69"/>
    </location>
    <ligand>
        <name>Mg(2+)</name>
        <dbReference type="ChEBI" id="CHEBI:18420"/>
    </ligand>
</feature>
<feature type="binding site" evidence="10">
    <location>
        <position position="181"/>
    </location>
    <ligand>
        <name>substrate</name>
    </ligand>
</feature>
<dbReference type="Gene3D" id="3.90.950.10">
    <property type="match status" value="1"/>
</dbReference>
<dbReference type="InterPro" id="IPR029001">
    <property type="entry name" value="ITPase-like_fam"/>
</dbReference>
<dbReference type="GO" id="GO:0009146">
    <property type="term" value="P:purine nucleoside triphosphate catabolic process"/>
    <property type="evidence" value="ECO:0007669"/>
    <property type="project" value="UniProtKB-UniRule"/>
</dbReference>
<feature type="binding site" evidence="10">
    <location>
        <position position="70"/>
    </location>
    <ligand>
        <name>substrate</name>
    </ligand>
</feature>
<dbReference type="GO" id="GO:0005829">
    <property type="term" value="C:cytosol"/>
    <property type="evidence" value="ECO:0007669"/>
    <property type="project" value="TreeGrafter"/>
</dbReference>
<dbReference type="CDD" id="cd00515">
    <property type="entry name" value="HAM1"/>
    <property type="match status" value="1"/>
</dbReference>
<evidence type="ECO:0000256" key="2">
    <source>
        <dbReference type="ARBA" id="ARBA00011738"/>
    </source>
</evidence>
<evidence type="ECO:0000313" key="13">
    <source>
        <dbReference type="Proteomes" id="UP000250079"/>
    </source>
</evidence>
<dbReference type="GO" id="GO:0009117">
    <property type="term" value="P:nucleotide metabolic process"/>
    <property type="evidence" value="ECO:0007669"/>
    <property type="project" value="UniProtKB-KW"/>
</dbReference>
<name>A0A2Z2NGQ4_9GAMM</name>
<evidence type="ECO:0000256" key="6">
    <source>
        <dbReference type="ARBA" id="ARBA00022842"/>
    </source>
</evidence>
<dbReference type="RefSeq" id="WP_088916010.1">
    <property type="nucleotide sequence ID" value="NZ_CP018632.1"/>
</dbReference>
<feature type="binding site" evidence="10">
    <location>
        <position position="40"/>
    </location>
    <ligand>
        <name>Mg(2+)</name>
        <dbReference type="ChEBI" id="CHEBI:18420"/>
    </ligand>
</feature>
<dbReference type="EC" id="3.6.1.66" evidence="10"/>
<feature type="binding site" evidence="10">
    <location>
        <begin position="8"/>
        <end position="13"/>
    </location>
    <ligand>
        <name>substrate</name>
    </ligand>
</feature>
<evidence type="ECO:0000313" key="12">
    <source>
        <dbReference type="EMBL" id="ASJ70466.1"/>
    </source>
</evidence>
<evidence type="ECO:0000256" key="7">
    <source>
        <dbReference type="ARBA" id="ARBA00023080"/>
    </source>
</evidence>
<keyword evidence="5 10" id="KW-0378">Hydrolase</keyword>
<dbReference type="GO" id="GO:0036222">
    <property type="term" value="F:XTP diphosphatase activity"/>
    <property type="evidence" value="ECO:0007669"/>
    <property type="project" value="UniProtKB-UniRule"/>
</dbReference>
<keyword evidence="6 10" id="KW-0460">Magnesium</keyword>
<reference evidence="12 13" key="1">
    <citation type="submission" date="2016-12" db="EMBL/GenBank/DDBJ databases">
        <authorList>
            <person name="Song W.-J."/>
            <person name="Kurnit D.M."/>
        </authorList>
    </citation>
    <scope>NUCLEOTIDE SEQUENCE [LARGE SCALE GENOMIC DNA]</scope>
    <source>
        <strain evidence="12 13">IMCC3135</strain>
    </source>
</reference>
<comment type="catalytic activity">
    <reaction evidence="9 10">
        <text>XTP + H2O = XMP + diphosphate + H(+)</text>
        <dbReference type="Rhea" id="RHEA:28610"/>
        <dbReference type="ChEBI" id="CHEBI:15377"/>
        <dbReference type="ChEBI" id="CHEBI:15378"/>
        <dbReference type="ChEBI" id="CHEBI:33019"/>
        <dbReference type="ChEBI" id="CHEBI:57464"/>
        <dbReference type="ChEBI" id="CHEBI:61314"/>
        <dbReference type="EC" id="3.6.1.66"/>
    </reaction>
</comment>
<dbReference type="HAMAP" id="MF_01405">
    <property type="entry name" value="Non_canon_purine_NTPase"/>
    <property type="match status" value="1"/>
</dbReference>
<evidence type="ECO:0000256" key="5">
    <source>
        <dbReference type="ARBA" id="ARBA00022801"/>
    </source>
</evidence>
<dbReference type="OrthoDB" id="9807456at2"/>
<dbReference type="GO" id="GO:0036220">
    <property type="term" value="F:ITP diphosphatase activity"/>
    <property type="evidence" value="ECO:0007669"/>
    <property type="project" value="UniProtKB-UniRule"/>
</dbReference>
<feature type="binding site" evidence="10">
    <location>
        <begin position="186"/>
        <end position="187"/>
    </location>
    <ligand>
        <name>substrate</name>
    </ligand>
</feature>
<evidence type="ECO:0000256" key="10">
    <source>
        <dbReference type="HAMAP-Rule" id="MF_01405"/>
    </source>
</evidence>
<dbReference type="FunFam" id="3.90.950.10:FF:000001">
    <property type="entry name" value="dITP/XTP pyrophosphatase"/>
    <property type="match status" value="1"/>
</dbReference>
<comment type="similarity">
    <text evidence="1 10 11">Belongs to the HAM1 NTPase family.</text>
</comment>
<dbReference type="AlphaFoldDB" id="A0A2Z2NGQ4"/>
<dbReference type="InterPro" id="IPR020922">
    <property type="entry name" value="dITP/XTP_pyrophosphatase"/>
</dbReference>
<proteinExistence type="inferred from homology"/>
<dbReference type="PANTHER" id="PTHR11067">
    <property type="entry name" value="INOSINE TRIPHOSPHATE PYROPHOSPHATASE/HAM1 PROTEIN"/>
    <property type="match status" value="1"/>
</dbReference>